<evidence type="ECO:0000256" key="1">
    <source>
        <dbReference type="ARBA" id="ARBA00023239"/>
    </source>
</evidence>
<dbReference type="EMBL" id="CAFBMH010000272">
    <property type="protein sequence ID" value="CAB4944075.1"/>
    <property type="molecule type" value="Genomic_DNA"/>
</dbReference>
<gene>
    <name evidence="3" type="ORF">UFOPK2754_03127</name>
    <name evidence="4" type="ORF">UFOPK3543_03416</name>
</gene>
<organism evidence="3">
    <name type="scientific">freshwater metagenome</name>
    <dbReference type="NCBI Taxonomy" id="449393"/>
    <lineage>
        <taxon>unclassified sequences</taxon>
        <taxon>metagenomes</taxon>
        <taxon>ecological metagenomes</taxon>
    </lineage>
</organism>
<proteinExistence type="predicted"/>
<dbReference type="PANTHER" id="PTHR21240:SF28">
    <property type="entry name" value="ISO-OROTATE DECARBOXYLASE (EUROFUNG)"/>
    <property type="match status" value="1"/>
</dbReference>
<dbReference type="InterPro" id="IPR032465">
    <property type="entry name" value="ACMSD"/>
</dbReference>
<dbReference type="GO" id="GO:0005737">
    <property type="term" value="C:cytoplasm"/>
    <property type="evidence" value="ECO:0007669"/>
    <property type="project" value="TreeGrafter"/>
</dbReference>
<dbReference type="AlphaFoldDB" id="A0A6J6VMM1"/>
<dbReference type="GO" id="GO:0016787">
    <property type="term" value="F:hydrolase activity"/>
    <property type="evidence" value="ECO:0007669"/>
    <property type="project" value="InterPro"/>
</dbReference>
<sequence>MSNGVVISADSHVMEPADLWTGRLPAALRDQAPEVRKNDDRPGYSFHAPGLPPSQVSGAWGAGRSGDDLKQHLENAGYESARPSGWDPAERLKDQDVDGVQAEVLYGTLGMRLYRMPDGDLQRAFFKVYNDWLAEFCAYSPNRLHGLGLISLWDVDKGVQELERCAALGLKGAMIWGYPPADMPYYHERYDALWAAAQHLKLPLSLHIVTGMGDESRVDFTAAAVRYMHMIHEVQRSVSQLVLGGVLERFPGLEIVGAECDIAWLPHWMQRMDHANAKFGALMDVKLSMLPSDYVRRQVWVTFMDDAVGASNLEAIGPETFMWGSDFPHTDSTWPNSQAVLDKNLAGVSEWVTRKVLHDNAAALYHINL</sequence>
<dbReference type="GO" id="GO:0016831">
    <property type="term" value="F:carboxy-lyase activity"/>
    <property type="evidence" value="ECO:0007669"/>
    <property type="project" value="InterPro"/>
</dbReference>
<dbReference type="Gene3D" id="3.20.20.140">
    <property type="entry name" value="Metal-dependent hydrolases"/>
    <property type="match status" value="1"/>
</dbReference>
<dbReference type="SUPFAM" id="SSF51556">
    <property type="entry name" value="Metallo-dependent hydrolases"/>
    <property type="match status" value="1"/>
</dbReference>
<evidence type="ECO:0000313" key="4">
    <source>
        <dbReference type="EMBL" id="CAB4944075.1"/>
    </source>
</evidence>
<feature type="domain" description="Amidohydrolase-related" evidence="2">
    <location>
        <begin position="82"/>
        <end position="366"/>
    </location>
</feature>
<accession>A0A6J6VMM1</accession>
<keyword evidence="1" id="KW-0456">Lyase</keyword>
<reference evidence="3" key="1">
    <citation type="submission" date="2020-05" db="EMBL/GenBank/DDBJ databases">
        <authorList>
            <person name="Chiriac C."/>
            <person name="Salcher M."/>
            <person name="Ghai R."/>
            <person name="Kavagutti S V."/>
        </authorList>
    </citation>
    <scope>NUCLEOTIDE SEQUENCE</scope>
</reference>
<dbReference type="GO" id="GO:0019748">
    <property type="term" value="P:secondary metabolic process"/>
    <property type="evidence" value="ECO:0007669"/>
    <property type="project" value="TreeGrafter"/>
</dbReference>
<dbReference type="InterPro" id="IPR032466">
    <property type="entry name" value="Metal_Hydrolase"/>
</dbReference>
<protein>
    <submittedName>
        <fullName evidence="3">Unannotated protein</fullName>
    </submittedName>
</protein>
<dbReference type="Pfam" id="PF04909">
    <property type="entry name" value="Amidohydro_2"/>
    <property type="match status" value="1"/>
</dbReference>
<evidence type="ECO:0000313" key="3">
    <source>
        <dbReference type="EMBL" id="CAB4771697.1"/>
    </source>
</evidence>
<name>A0A6J6VMM1_9ZZZZ</name>
<dbReference type="InterPro" id="IPR006680">
    <property type="entry name" value="Amidohydro-rel"/>
</dbReference>
<dbReference type="PANTHER" id="PTHR21240">
    <property type="entry name" value="2-AMINO-3-CARBOXYLMUCONATE-6-SEMIALDEHYDE DECARBOXYLASE"/>
    <property type="match status" value="1"/>
</dbReference>
<evidence type="ECO:0000259" key="2">
    <source>
        <dbReference type="Pfam" id="PF04909"/>
    </source>
</evidence>
<dbReference type="EMBL" id="CAEZYR010000187">
    <property type="protein sequence ID" value="CAB4771697.1"/>
    <property type="molecule type" value="Genomic_DNA"/>
</dbReference>